<dbReference type="RefSeq" id="XP_009177009.1">
    <property type="nucleotide sequence ID" value="XM_009178745.1"/>
</dbReference>
<dbReference type="AlphaFoldDB" id="A0A074YWT4"/>
<protein>
    <submittedName>
        <fullName evidence="1">Uncharacterized protein</fullName>
    </submittedName>
</protein>
<evidence type="ECO:0000313" key="2">
    <source>
        <dbReference type="Proteomes" id="UP000054324"/>
    </source>
</evidence>
<dbReference type="EMBL" id="KL597274">
    <property type="protein sequence ID" value="KER19246.1"/>
    <property type="molecule type" value="Genomic_DNA"/>
</dbReference>
<reference evidence="1 2" key="1">
    <citation type="submission" date="2013-11" db="EMBL/GenBank/DDBJ databases">
        <title>Opisthorchis viverrini - life in the bile duct.</title>
        <authorList>
            <person name="Young N.D."/>
            <person name="Nagarajan N."/>
            <person name="Lin S.J."/>
            <person name="Korhonen P.K."/>
            <person name="Jex A.R."/>
            <person name="Hall R.S."/>
            <person name="Safavi-Hemami H."/>
            <person name="Kaewkong W."/>
            <person name="Bertrand D."/>
            <person name="Gao S."/>
            <person name="Seet Q."/>
            <person name="Wongkham S."/>
            <person name="Teh B.T."/>
            <person name="Wongkham C."/>
            <person name="Intapan P.M."/>
            <person name="Maleewong W."/>
            <person name="Yang X."/>
            <person name="Hu M."/>
            <person name="Wang Z."/>
            <person name="Hofmann A."/>
            <person name="Sternberg P.W."/>
            <person name="Tan P."/>
            <person name="Wang J."/>
            <person name="Gasser R.B."/>
        </authorList>
    </citation>
    <scope>NUCLEOTIDE SEQUENCE [LARGE SCALE GENOMIC DNA]</scope>
</reference>
<dbReference type="KEGG" id="ovi:T265_11920"/>
<dbReference type="CTD" id="20326088"/>
<dbReference type="OrthoDB" id="6228606at2759"/>
<dbReference type="GeneID" id="20326088"/>
<name>A0A074YWT4_OPIVI</name>
<organism evidence="1 2">
    <name type="scientific">Opisthorchis viverrini</name>
    <name type="common">Southeast Asian liver fluke</name>
    <dbReference type="NCBI Taxonomy" id="6198"/>
    <lineage>
        <taxon>Eukaryota</taxon>
        <taxon>Metazoa</taxon>
        <taxon>Spiralia</taxon>
        <taxon>Lophotrochozoa</taxon>
        <taxon>Platyhelminthes</taxon>
        <taxon>Trematoda</taxon>
        <taxon>Digenea</taxon>
        <taxon>Opisthorchiida</taxon>
        <taxon>Opisthorchiata</taxon>
        <taxon>Opisthorchiidae</taxon>
        <taxon>Opisthorchis</taxon>
    </lineage>
</organism>
<accession>A0A074YWT4</accession>
<dbReference type="Proteomes" id="UP000054324">
    <property type="component" value="Unassembled WGS sequence"/>
</dbReference>
<sequence length="174" mass="19498">MDPQLRPRFFDADPNSADAAKRWNHWFRTFETYLKTVESSKPDKLETLIHFFKVLLQCWVGSNPRLMLAGGSIGSGGLAGDDIISRIGNAKSAFATRRREVGLSVKGIVRTVARRGLYEQMLRLTIGVSKALVGSGGNIGLLPEDRLIHRALFALPYVEWKRARDGQVTWRQST</sequence>
<keyword evidence="2" id="KW-1185">Reference proteome</keyword>
<evidence type="ECO:0000313" key="1">
    <source>
        <dbReference type="EMBL" id="KER19246.1"/>
    </source>
</evidence>
<proteinExistence type="predicted"/>
<gene>
    <name evidence="1" type="ORF">T265_11920</name>
</gene>